<dbReference type="GO" id="GO:0022857">
    <property type="term" value="F:transmembrane transporter activity"/>
    <property type="evidence" value="ECO:0007669"/>
    <property type="project" value="UniProtKB-UniRule"/>
</dbReference>
<organism evidence="9 10">
    <name type="scientific">Gallibacterium genomosp. 2</name>
    <dbReference type="NCBI Taxonomy" id="155517"/>
    <lineage>
        <taxon>Bacteria</taxon>
        <taxon>Pseudomonadati</taxon>
        <taxon>Pseudomonadota</taxon>
        <taxon>Gammaproteobacteria</taxon>
        <taxon>Pasteurellales</taxon>
        <taxon>Pasteurellaceae</taxon>
        <taxon>Gallibacterium</taxon>
    </lineage>
</organism>
<feature type="transmembrane region" description="Helical" evidence="7">
    <location>
        <begin position="324"/>
        <end position="342"/>
    </location>
</feature>
<keyword evidence="6 7" id="KW-0472">Membrane</keyword>
<evidence type="ECO:0000256" key="7">
    <source>
        <dbReference type="RuleBase" id="RU369079"/>
    </source>
</evidence>
<dbReference type="InterPro" id="IPR004681">
    <property type="entry name" value="TRAP_DctM"/>
</dbReference>
<evidence type="ECO:0000259" key="8">
    <source>
        <dbReference type="Pfam" id="PF06808"/>
    </source>
</evidence>
<feature type="transmembrane region" description="Helical" evidence="7">
    <location>
        <begin position="224"/>
        <end position="246"/>
    </location>
</feature>
<feature type="transmembrane region" description="Helical" evidence="7">
    <location>
        <begin position="252"/>
        <end position="268"/>
    </location>
</feature>
<evidence type="ECO:0000256" key="3">
    <source>
        <dbReference type="ARBA" id="ARBA00022519"/>
    </source>
</evidence>
<reference evidence="9 10" key="1">
    <citation type="submission" date="2014-08" db="EMBL/GenBank/DDBJ databases">
        <title>Chaperone-usher fimbriae in a diverse selection of Gallibacterium genomes.</title>
        <authorList>
            <person name="Kudirkiene E."/>
            <person name="Bager R.J."/>
            <person name="Johnson T.J."/>
            <person name="Bojesen A.M."/>
        </authorList>
    </citation>
    <scope>NUCLEOTIDE SEQUENCE [LARGE SCALE GENOMIC DNA]</scope>
    <source>
        <strain evidence="9 10">CCM5976</strain>
    </source>
</reference>
<keyword evidence="10" id="KW-1185">Reference proteome</keyword>
<evidence type="ECO:0000256" key="1">
    <source>
        <dbReference type="ARBA" id="ARBA00004429"/>
    </source>
</evidence>
<feature type="transmembrane region" description="Helical" evidence="7">
    <location>
        <begin position="184"/>
        <end position="204"/>
    </location>
</feature>
<keyword evidence="3 7" id="KW-0997">Cell inner membrane</keyword>
<keyword evidence="4 7" id="KW-0812">Transmembrane</keyword>
<feature type="domain" description="TRAP C4-dicarboxylate transport system permease DctM subunit" evidence="8">
    <location>
        <begin position="16"/>
        <end position="428"/>
    </location>
</feature>
<comment type="subunit">
    <text evidence="7">The complex comprises the extracytoplasmic solute receptor protein and the two transmembrane proteins.</text>
</comment>
<evidence type="ECO:0000256" key="5">
    <source>
        <dbReference type="ARBA" id="ARBA00022989"/>
    </source>
</evidence>
<dbReference type="RefSeq" id="WP_039133826.1">
    <property type="nucleotide sequence ID" value="NZ_JPXY01000012.1"/>
</dbReference>
<gene>
    <name evidence="9" type="ORF">P375_02170</name>
</gene>
<dbReference type="PANTHER" id="PTHR33362">
    <property type="entry name" value="SIALIC ACID TRAP TRANSPORTER PERMEASE PROTEIN SIAT-RELATED"/>
    <property type="match status" value="1"/>
</dbReference>
<evidence type="ECO:0000256" key="2">
    <source>
        <dbReference type="ARBA" id="ARBA00022475"/>
    </source>
</evidence>
<keyword evidence="7" id="KW-0813">Transport</keyword>
<feature type="transmembrane region" description="Helical" evidence="7">
    <location>
        <begin position="110"/>
        <end position="136"/>
    </location>
</feature>
<feature type="transmembrane region" description="Helical" evidence="7">
    <location>
        <begin position="33"/>
        <end position="53"/>
    </location>
</feature>
<name>A0A0A2Y8V9_9PAST</name>
<keyword evidence="2" id="KW-1003">Cell membrane</keyword>
<evidence type="ECO:0000313" key="9">
    <source>
        <dbReference type="EMBL" id="KGQ33839.1"/>
    </source>
</evidence>
<accession>A0A0A2Y8V9</accession>
<comment type="subcellular location">
    <subcellularLocation>
        <location evidence="1 7">Cell inner membrane</location>
        <topology evidence="1 7">Multi-pass membrane protein</topology>
    </subcellularLocation>
</comment>
<dbReference type="PANTHER" id="PTHR33362:SF2">
    <property type="entry name" value="TRAP TRANSPORTER LARGE PERMEASE PROTEIN"/>
    <property type="match status" value="1"/>
</dbReference>
<protein>
    <recommendedName>
        <fullName evidence="7">TRAP transporter large permease protein</fullName>
    </recommendedName>
</protein>
<evidence type="ECO:0000256" key="4">
    <source>
        <dbReference type="ARBA" id="ARBA00022692"/>
    </source>
</evidence>
<comment type="similarity">
    <text evidence="7">Belongs to the TRAP transporter large permease family.</text>
</comment>
<dbReference type="Pfam" id="PF06808">
    <property type="entry name" value="DctM"/>
    <property type="match status" value="1"/>
</dbReference>
<keyword evidence="5 7" id="KW-1133">Transmembrane helix</keyword>
<dbReference type="InterPro" id="IPR010656">
    <property type="entry name" value="DctM"/>
</dbReference>
<comment type="caution">
    <text evidence="9">The sequence shown here is derived from an EMBL/GenBank/DDBJ whole genome shotgun (WGS) entry which is preliminary data.</text>
</comment>
<evidence type="ECO:0000256" key="6">
    <source>
        <dbReference type="ARBA" id="ARBA00023136"/>
    </source>
</evidence>
<feature type="transmembrane region" description="Helical" evidence="7">
    <location>
        <begin position="408"/>
        <end position="426"/>
    </location>
</feature>
<feature type="transmembrane region" description="Helical" evidence="7">
    <location>
        <begin position="347"/>
        <end position="364"/>
    </location>
</feature>
<feature type="transmembrane region" description="Helical" evidence="7">
    <location>
        <begin position="148"/>
        <end position="172"/>
    </location>
</feature>
<dbReference type="EMBL" id="JPXY01000012">
    <property type="protein sequence ID" value="KGQ33839.1"/>
    <property type="molecule type" value="Genomic_DNA"/>
</dbReference>
<dbReference type="AlphaFoldDB" id="A0A0A2Y8V9"/>
<feature type="transmembrane region" description="Helical" evidence="7">
    <location>
        <begin position="7"/>
        <end position="27"/>
    </location>
</feature>
<dbReference type="NCBIfam" id="TIGR00786">
    <property type="entry name" value="dctM"/>
    <property type="match status" value="1"/>
</dbReference>
<feature type="transmembrane region" description="Helical" evidence="7">
    <location>
        <begin position="280"/>
        <end position="304"/>
    </location>
</feature>
<dbReference type="GO" id="GO:0005886">
    <property type="term" value="C:plasma membrane"/>
    <property type="evidence" value="ECO:0007669"/>
    <property type="project" value="UniProtKB-SubCell"/>
</dbReference>
<feature type="transmembrane region" description="Helical" evidence="7">
    <location>
        <begin position="370"/>
        <end position="396"/>
    </location>
</feature>
<sequence length="438" mass="46393">MEWLLSWEWFVPLAMFVSFFVLVFLGVPISFSIGIATCVAAGFMLPFKTVLIVSGQKVATGLDSFSLLAIPFFILAGSLMNSGGIATRLINFSQILVGRIPGSLGHVNVMANMMFGSISGSAVAAAAAVGGTMAPLQKQAGYDPSYSAAVNVSSCITGLLIPPSNVMIVYALTAGGISVATLFMAGYVPGFLMGLGIMVVNYVVAKKRNYPVSDKPTLAIVVKYALDAIPSLLMVVVVIGGILGGIFTATEASAIAVVYTFILSVVIYREIKISDLPRIILESVVTTSIVLFLIGVSVAMSWAMTNADIPYMINDLLLSVSDNLIVILLIINVLLLIIGVFMDMTPAVLIFTPIFLPIVTDLGMDPVHFGIMMIFNLCIGLCTPPVGSALFVGCSVSGVKLQDLIKPMLPFFAVLLVSLLLVTYIPQLSLFLPNLLGI</sequence>
<dbReference type="PIRSF" id="PIRSF006066">
    <property type="entry name" value="HI0050"/>
    <property type="match status" value="1"/>
</dbReference>
<comment type="function">
    <text evidence="7">Part of the tripartite ATP-independent periplasmic (TRAP) transport system.</text>
</comment>
<dbReference type="Proteomes" id="UP000030418">
    <property type="component" value="Unassembled WGS sequence"/>
</dbReference>
<feature type="transmembrane region" description="Helical" evidence="7">
    <location>
        <begin position="65"/>
        <end position="90"/>
    </location>
</feature>
<evidence type="ECO:0000313" key="10">
    <source>
        <dbReference type="Proteomes" id="UP000030418"/>
    </source>
</evidence>
<proteinExistence type="inferred from homology"/>